<keyword evidence="1" id="KW-0694">RNA-binding</keyword>
<dbReference type="RefSeq" id="WP_110980974.1">
    <property type="nucleotide sequence ID" value="NZ_NSIW01000005.1"/>
</dbReference>
<dbReference type="PANTHER" id="PTHR13633">
    <property type="entry name" value="MITOCHONDRIAL TRANSCRIPTION RESCUE FACTOR 1"/>
    <property type="match status" value="1"/>
</dbReference>
<accession>A0AA45HUM5</accession>
<dbReference type="SMART" id="SM00363">
    <property type="entry name" value="S4"/>
    <property type="match status" value="1"/>
</dbReference>
<dbReference type="InterPro" id="IPR002942">
    <property type="entry name" value="S4_RNA-bd"/>
</dbReference>
<dbReference type="Pfam" id="PF21278">
    <property type="entry name" value="YlmH_1st"/>
    <property type="match status" value="1"/>
</dbReference>
<name>A0AA45HUM5_STRSL</name>
<comment type="caution">
    <text evidence="3">The sequence shown here is derived from an EMBL/GenBank/DDBJ whole genome shotgun (WGS) entry which is preliminary data.</text>
</comment>
<protein>
    <submittedName>
        <fullName evidence="3">RNA-binding protein</fullName>
    </submittedName>
</protein>
<dbReference type="InterPro" id="IPR012677">
    <property type="entry name" value="Nucleotide-bd_a/b_plait_sf"/>
</dbReference>
<dbReference type="SUPFAM" id="SSF55174">
    <property type="entry name" value="Alpha-L RNA-binding motif"/>
    <property type="match status" value="1"/>
</dbReference>
<dbReference type="InterPro" id="IPR040591">
    <property type="entry name" value="RqcP2_RBD"/>
</dbReference>
<dbReference type="InterPro" id="IPR048443">
    <property type="entry name" value="RqcP2_N"/>
</dbReference>
<feature type="domain" description="RNA-binding S4" evidence="2">
    <location>
        <begin position="186"/>
        <end position="248"/>
    </location>
</feature>
<evidence type="ECO:0000256" key="1">
    <source>
        <dbReference type="PROSITE-ProRule" id="PRU00182"/>
    </source>
</evidence>
<proteinExistence type="predicted"/>
<dbReference type="GO" id="GO:0003723">
    <property type="term" value="F:RNA binding"/>
    <property type="evidence" value="ECO:0007669"/>
    <property type="project" value="UniProtKB-KW"/>
</dbReference>
<dbReference type="PANTHER" id="PTHR13633:SF3">
    <property type="entry name" value="MITOCHONDRIAL TRANSCRIPTION RESCUE FACTOR 1"/>
    <property type="match status" value="1"/>
</dbReference>
<dbReference type="AlphaFoldDB" id="A0AA45HUM5"/>
<gene>
    <name evidence="3" type="ORF">CKU37_03870</name>
</gene>
<dbReference type="Gene3D" id="3.10.290.10">
    <property type="entry name" value="RNA-binding S4 domain"/>
    <property type="match status" value="1"/>
</dbReference>
<dbReference type="Pfam" id="PF01479">
    <property type="entry name" value="S4"/>
    <property type="match status" value="1"/>
</dbReference>
<dbReference type="Pfam" id="PF17774">
    <property type="entry name" value="YlmH_RBD"/>
    <property type="match status" value="1"/>
</dbReference>
<evidence type="ECO:0000313" key="4">
    <source>
        <dbReference type="Proteomes" id="UP000248776"/>
    </source>
</evidence>
<dbReference type="CDD" id="cd00165">
    <property type="entry name" value="S4"/>
    <property type="match status" value="1"/>
</dbReference>
<dbReference type="Proteomes" id="UP000248776">
    <property type="component" value="Unassembled WGS sequence"/>
</dbReference>
<dbReference type="EMBL" id="NSIW01000005">
    <property type="protein sequence ID" value="PZD56777.1"/>
    <property type="molecule type" value="Genomic_DNA"/>
</dbReference>
<dbReference type="InterPro" id="IPR036986">
    <property type="entry name" value="S4_RNA-bd_sf"/>
</dbReference>
<organism evidence="3 4">
    <name type="scientific">Streptococcus salivarius</name>
    <dbReference type="NCBI Taxonomy" id="1304"/>
    <lineage>
        <taxon>Bacteria</taxon>
        <taxon>Bacillati</taxon>
        <taxon>Bacillota</taxon>
        <taxon>Bacilli</taxon>
        <taxon>Lactobacillales</taxon>
        <taxon>Streptococcaceae</taxon>
        <taxon>Streptococcus</taxon>
    </lineage>
</organism>
<dbReference type="Gene3D" id="3.30.70.330">
    <property type="match status" value="1"/>
</dbReference>
<dbReference type="PROSITE" id="PS50889">
    <property type="entry name" value="S4"/>
    <property type="match status" value="1"/>
</dbReference>
<sequence length="270" mass="31215">MSDIKKIEQHYSLDERPFLEKVRGFCHLVDERYSPYLTDFLNPREIQIVEELAHYYNLKFFVSSTLESEEYGRVILAPEYYELEEDDFEIKRLEISYARQFNKLTHPKVLGALINQLGLDRQVFGDIILDEEGRVQFYIASHLASYAIMTITKIGNVSVTLKEVSKDDWISNQEKYSKTFVLLSSMRLDNVLATVLNLSRSNALKLIASGKVKLNYRQVEKADQAVIIGDMISVRGYGRFRLAQQDGFSKSGKAKIVIESLLRRRKKVVI</sequence>
<evidence type="ECO:0000259" key="2">
    <source>
        <dbReference type="SMART" id="SM00363"/>
    </source>
</evidence>
<evidence type="ECO:0000313" key="3">
    <source>
        <dbReference type="EMBL" id="PZD56777.1"/>
    </source>
</evidence>
<reference evidence="3 4" key="1">
    <citation type="submission" date="2017-08" db="EMBL/GenBank/DDBJ databases">
        <title>Streptococcus salivarius strain HS0302 Genome.</title>
        <authorList>
            <person name="Smith J."/>
            <person name="Deng P."/>
            <person name="Geng M."/>
        </authorList>
    </citation>
    <scope>NUCLEOTIDE SEQUENCE [LARGE SCALE GENOMIC DNA]</scope>
    <source>
        <strain evidence="3 4">HS0302</strain>
    </source>
</reference>
<dbReference type="Gene3D" id="3.30.1370.160">
    <property type="match status" value="1"/>
</dbReference>